<reference evidence="1" key="1">
    <citation type="journal article" date="2014" name="Int. J. Syst. Evol. Microbiol.">
        <title>Complete genome sequence of Corynebacterium casei LMG S-19264T (=DSM 44701T), isolated from a smear-ripened cheese.</title>
        <authorList>
            <consortium name="US DOE Joint Genome Institute (JGI-PGF)"/>
            <person name="Walter F."/>
            <person name="Albersmeier A."/>
            <person name="Kalinowski J."/>
            <person name="Ruckert C."/>
        </authorList>
    </citation>
    <scope>NUCLEOTIDE SEQUENCE</scope>
    <source>
        <strain evidence="1">KCTC 42651</strain>
    </source>
</reference>
<evidence type="ECO:0008006" key="3">
    <source>
        <dbReference type="Google" id="ProtNLM"/>
    </source>
</evidence>
<proteinExistence type="predicted"/>
<dbReference type="EMBL" id="BMZS01000007">
    <property type="protein sequence ID" value="GHD54785.1"/>
    <property type="molecule type" value="Genomic_DNA"/>
</dbReference>
<name>A0A918XTG2_9PROT</name>
<dbReference type="RefSeq" id="WP_189991560.1">
    <property type="nucleotide sequence ID" value="NZ_BMZS01000007.1"/>
</dbReference>
<protein>
    <recommendedName>
        <fullName evidence="3">PAS domain-containing protein</fullName>
    </recommendedName>
</protein>
<organism evidence="1 2">
    <name type="scientific">Thalassobaculum fulvum</name>
    <dbReference type="NCBI Taxonomy" id="1633335"/>
    <lineage>
        <taxon>Bacteria</taxon>
        <taxon>Pseudomonadati</taxon>
        <taxon>Pseudomonadota</taxon>
        <taxon>Alphaproteobacteria</taxon>
        <taxon>Rhodospirillales</taxon>
        <taxon>Thalassobaculaceae</taxon>
        <taxon>Thalassobaculum</taxon>
    </lineage>
</organism>
<evidence type="ECO:0000313" key="1">
    <source>
        <dbReference type="EMBL" id="GHD54785.1"/>
    </source>
</evidence>
<evidence type="ECO:0000313" key="2">
    <source>
        <dbReference type="Proteomes" id="UP000630353"/>
    </source>
</evidence>
<reference evidence="1" key="2">
    <citation type="submission" date="2020-09" db="EMBL/GenBank/DDBJ databases">
        <authorList>
            <person name="Sun Q."/>
            <person name="Kim S."/>
        </authorList>
    </citation>
    <scope>NUCLEOTIDE SEQUENCE</scope>
    <source>
        <strain evidence="1">KCTC 42651</strain>
    </source>
</reference>
<dbReference type="Proteomes" id="UP000630353">
    <property type="component" value="Unassembled WGS sequence"/>
</dbReference>
<dbReference type="AlphaFoldDB" id="A0A918XTG2"/>
<accession>A0A918XTG2</accession>
<comment type="caution">
    <text evidence="1">The sequence shown here is derived from an EMBL/GenBank/DDBJ whole genome shotgun (WGS) entry which is preliminary data.</text>
</comment>
<gene>
    <name evidence="1" type="ORF">GCM10017083_32960</name>
</gene>
<sequence>MDSASDTREVRYRRSVATVDADESWALARRLADGETDCCDALMARLGSPPPLIAWNPDPQDLDSVALRHLAEWWRDAAAEAGGPPGPDTVDPLMLRPALGAISLLDVLDGGRDFRFRLHGSDIATTLGTDMTGMMVGQMTIPFMAFLTVTYRAQILRPEPLLLRYTPAMQFFLSAWWRIGLPLMRDGEVVRLLVGMERAPRQSEL</sequence>
<keyword evidence="2" id="KW-1185">Reference proteome</keyword>